<evidence type="ECO:0000313" key="10">
    <source>
        <dbReference type="EMBL" id="OAA94952.1"/>
    </source>
</evidence>
<dbReference type="GO" id="GO:0005737">
    <property type="term" value="C:cytoplasm"/>
    <property type="evidence" value="ECO:0007669"/>
    <property type="project" value="UniProtKB-SubCell"/>
</dbReference>
<evidence type="ECO:0000313" key="11">
    <source>
        <dbReference type="EMBL" id="OBR91693.1"/>
    </source>
</evidence>
<evidence type="ECO:0000256" key="1">
    <source>
        <dbReference type="ARBA" id="ARBA00006774"/>
    </source>
</evidence>
<dbReference type="FunFam" id="3.60.70.12:FF:000001">
    <property type="entry name" value="Arginine biosynthesis bifunctional protein ArgJ, chloroplastic"/>
    <property type="match status" value="1"/>
</dbReference>
<protein>
    <recommendedName>
        <fullName evidence="9">Arginine biosynthesis bifunctional protein ArgJ</fullName>
    </recommendedName>
    <domain>
        <recommendedName>
            <fullName evidence="9">Glutamate N-acetyltransferase</fullName>
            <ecNumber evidence="9">2.3.1.35</ecNumber>
        </recommendedName>
        <alternativeName>
            <fullName evidence="9">Ornithine acetyltransferase</fullName>
            <shortName evidence="9">OATase</shortName>
        </alternativeName>
        <alternativeName>
            <fullName evidence="9">Ornithine transacetylase</fullName>
        </alternativeName>
    </domain>
    <domain>
        <recommendedName>
            <fullName evidence="9">Amino-acid acetyltransferase</fullName>
            <ecNumber evidence="9">2.3.1.1</ecNumber>
        </recommendedName>
        <alternativeName>
            <fullName evidence="9">N-acetylglutamate synthase</fullName>
            <shortName evidence="9">AGSase</shortName>
        </alternativeName>
    </domain>
    <component>
        <recommendedName>
            <fullName evidence="9">Arginine biosynthesis bifunctional protein ArgJ alpha chain</fullName>
        </recommendedName>
    </component>
    <component>
        <recommendedName>
            <fullName evidence="9">Arginine biosynthesis bifunctional protein ArgJ beta chain</fullName>
        </recommendedName>
    </component>
</protein>
<dbReference type="PANTHER" id="PTHR23100:SF0">
    <property type="entry name" value="ARGININE BIOSYNTHESIS BIFUNCTIONAL PROTEIN ARGJ, MITOCHONDRIAL"/>
    <property type="match status" value="1"/>
</dbReference>
<comment type="caution">
    <text evidence="10">The sequence shown here is derived from an EMBL/GenBank/DDBJ whole genome shotgun (WGS) entry which is preliminary data.</text>
</comment>
<evidence type="ECO:0000256" key="6">
    <source>
        <dbReference type="ARBA" id="ARBA00022813"/>
    </source>
</evidence>
<name>A0A162LEX9_9CLOT</name>
<dbReference type="RefSeq" id="WP_063599865.1">
    <property type="nucleotide sequence ID" value="NZ_LITQ01000001.1"/>
</dbReference>
<dbReference type="UniPathway" id="UPA00068">
    <property type="reaction ID" value="UER00106"/>
</dbReference>
<dbReference type="Pfam" id="PF01960">
    <property type="entry name" value="ArgJ"/>
    <property type="match status" value="1"/>
</dbReference>
<evidence type="ECO:0000313" key="13">
    <source>
        <dbReference type="Proteomes" id="UP000093694"/>
    </source>
</evidence>
<feature type="binding site" evidence="9">
    <location>
        <position position="152"/>
    </location>
    <ligand>
        <name>substrate</name>
    </ligand>
</feature>
<evidence type="ECO:0000256" key="9">
    <source>
        <dbReference type="HAMAP-Rule" id="MF_01106"/>
    </source>
</evidence>
<keyword evidence="9" id="KW-0963">Cytoplasm</keyword>
<feature type="binding site" evidence="9">
    <location>
        <position position="406"/>
    </location>
    <ligand>
        <name>substrate</name>
    </ligand>
</feature>
<dbReference type="SUPFAM" id="SSF56266">
    <property type="entry name" value="DmpA/ArgJ-like"/>
    <property type="match status" value="1"/>
</dbReference>
<gene>
    <name evidence="9 10" type="primary">argJ</name>
    <name evidence="11" type="ORF">CLCOS_33330</name>
    <name evidence="10" type="ORF">WX73_01361</name>
</gene>
<dbReference type="EMBL" id="LROR01000067">
    <property type="protein sequence ID" value="OBR91693.1"/>
    <property type="molecule type" value="Genomic_DNA"/>
</dbReference>
<feature type="binding site" evidence="9">
    <location>
        <position position="178"/>
    </location>
    <ligand>
        <name>substrate</name>
    </ligand>
</feature>
<proteinExistence type="inferred from homology"/>
<feature type="chain" id="PRO_5023314153" description="Arginine biosynthesis bifunctional protein ArgJ beta chain" evidence="9">
    <location>
        <begin position="189"/>
        <end position="406"/>
    </location>
</feature>
<comment type="subcellular location">
    <subcellularLocation>
        <location evidence="9">Cytoplasm</location>
    </subcellularLocation>
</comment>
<dbReference type="AlphaFoldDB" id="A0A162LEX9"/>
<dbReference type="EC" id="2.3.1.35" evidence="9"/>
<comment type="pathway">
    <text evidence="9">Amino-acid biosynthesis; L-arginine biosynthesis; N(2)-acetyl-L-ornithine from L-glutamate: step 1/4.</text>
</comment>
<keyword evidence="7 9" id="KW-0511">Multifunctional enzyme</keyword>
<dbReference type="EMBL" id="LITQ01000001">
    <property type="protein sequence ID" value="OAA94952.1"/>
    <property type="molecule type" value="Genomic_DNA"/>
</dbReference>
<dbReference type="GO" id="GO:0006526">
    <property type="term" value="P:L-arginine biosynthetic process"/>
    <property type="evidence" value="ECO:0007669"/>
    <property type="project" value="UniProtKB-UniRule"/>
</dbReference>
<accession>A0A162LEX9</accession>
<keyword evidence="3 9" id="KW-0055">Arginine biosynthesis</keyword>
<dbReference type="GO" id="GO:0004042">
    <property type="term" value="F:L-glutamate N-acetyltransferase activity"/>
    <property type="evidence" value="ECO:0007669"/>
    <property type="project" value="UniProtKB-UniRule"/>
</dbReference>
<evidence type="ECO:0000256" key="2">
    <source>
        <dbReference type="ARBA" id="ARBA00011475"/>
    </source>
</evidence>
<dbReference type="InterPro" id="IPR042195">
    <property type="entry name" value="ArgJ_beta_C"/>
</dbReference>
<dbReference type="NCBIfam" id="NF003802">
    <property type="entry name" value="PRK05388.1"/>
    <property type="match status" value="1"/>
</dbReference>
<keyword evidence="6 9" id="KW-0068">Autocatalytic cleavage</keyword>
<organism evidence="10 12">
    <name type="scientific">Clostridium coskatii</name>
    <dbReference type="NCBI Taxonomy" id="1705578"/>
    <lineage>
        <taxon>Bacteria</taxon>
        <taxon>Bacillati</taxon>
        <taxon>Bacillota</taxon>
        <taxon>Clostridia</taxon>
        <taxon>Eubacteriales</taxon>
        <taxon>Clostridiaceae</taxon>
        <taxon>Clostridium</taxon>
    </lineage>
</organism>
<dbReference type="GO" id="GO:0004358">
    <property type="term" value="F:L-glutamate N-acetyltransferase activity, acting on acetyl-L-ornithine as donor"/>
    <property type="evidence" value="ECO:0007669"/>
    <property type="project" value="UniProtKB-UniRule"/>
</dbReference>
<dbReference type="Gene3D" id="3.10.20.340">
    <property type="entry name" value="ArgJ beta chain, C-terminal domain"/>
    <property type="match status" value="1"/>
</dbReference>
<feature type="site" description="Involved in the stabilization of negative charge on the oxyanion by the formation of the oxyanion hole" evidence="9">
    <location>
        <position position="115"/>
    </location>
</feature>
<reference evidence="11 13" key="2">
    <citation type="journal article" date="2016" name="Front. Microbiol.">
        <title>Industrial Acetogenic Biocatalysts: A Comparative Metabolic and Genomic Analysis.</title>
        <authorList>
            <person name="Bengelsdorf F."/>
            <person name="Poehlein A."/>
            <person name="Sonja S."/>
            <person name="Erz C."/>
            <person name="Hummel T."/>
            <person name="Hoffmeister S."/>
            <person name="Daniel R."/>
            <person name="Durre P."/>
        </authorList>
    </citation>
    <scope>NUCLEOTIDE SEQUENCE [LARGE SCALE GENOMIC DNA]</scope>
    <source>
        <strain evidence="11 13">PTA-10522</strain>
    </source>
</reference>
<evidence type="ECO:0000256" key="7">
    <source>
        <dbReference type="ARBA" id="ARBA00023268"/>
    </source>
</evidence>
<comment type="catalytic activity">
    <reaction evidence="9">
        <text>N(2)-acetyl-L-ornithine + L-glutamate = N-acetyl-L-glutamate + L-ornithine</text>
        <dbReference type="Rhea" id="RHEA:15349"/>
        <dbReference type="ChEBI" id="CHEBI:29985"/>
        <dbReference type="ChEBI" id="CHEBI:44337"/>
        <dbReference type="ChEBI" id="CHEBI:46911"/>
        <dbReference type="ChEBI" id="CHEBI:57805"/>
        <dbReference type="EC" id="2.3.1.35"/>
    </reaction>
</comment>
<keyword evidence="8 9" id="KW-0012">Acyltransferase</keyword>
<keyword evidence="13" id="KW-1185">Reference proteome</keyword>
<feature type="chain" id="PRO_5023314152" description="Arginine biosynthesis bifunctional protein ArgJ alpha chain" evidence="9">
    <location>
        <begin position="1"/>
        <end position="188"/>
    </location>
</feature>
<dbReference type="PATRIC" id="fig|1705578.3.peg.179"/>
<keyword evidence="5 9" id="KW-0808">Transferase</keyword>
<reference evidence="10 12" key="1">
    <citation type="journal article" date="2015" name="Biotechnol. Bioeng.">
        <title>Genome sequence and phenotypic characterization of Caulobacter segnis.</title>
        <authorList>
            <person name="Patel S."/>
            <person name="Fletcher B."/>
            <person name="Scott D.C."/>
            <person name="Ely B."/>
        </authorList>
    </citation>
    <scope>NUCLEOTIDE SEQUENCE [LARGE SCALE GENOMIC DNA]</scope>
    <source>
        <strain evidence="10 12">PS02</strain>
    </source>
</reference>
<dbReference type="HAMAP" id="MF_01106">
    <property type="entry name" value="ArgJ"/>
    <property type="match status" value="1"/>
</dbReference>
<feature type="site" description="Cleavage; by autolysis" evidence="9">
    <location>
        <begin position="188"/>
        <end position="189"/>
    </location>
</feature>
<dbReference type="InterPro" id="IPR016117">
    <property type="entry name" value="ArgJ-like_dom_sf"/>
</dbReference>
<dbReference type="CDD" id="cd02152">
    <property type="entry name" value="OAT"/>
    <property type="match status" value="1"/>
</dbReference>
<comment type="pathway">
    <text evidence="9">Amino-acid biosynthesis; L-arginine biosynthesis; L-ornithine and N-acetyl-L-glutamate from L-glutamate and N(2)-acetyl-L-ornithine (cyclic): step 1/1.</text>
</comment>
<comment type="function">
    <text evidence="9">Catalyzes two activities which are involved in the cyclic version of arginine biosynthesis: the synthesis of N-acetylglutamate from glutamate and acetyl-CoA as the acetyl donor, and of ornithine by transacetylation between N(2)-acetylornithine and glutamate.</text>
</comment>
<feature type="site" description="Involved in the stabilization of negative charge on the oxyanion by the formation of the oxyanion hole" evidence="9">
    <location>
        <position position="116"/>
    </location>
</feature>
<evidence type="ECO:0000256" key="4">
    <source>
        <dbReference type="ARBA" id="ARBA00022605"/>
    </source>
</evidence>
<dbReference type="InterPro" id="IPR002813">
    <property type="entry name" value="Arg_biosynth_ArgJ"/>
</dbReference>
<evidence type="ECO:0000313" key="12">
    <source>
        <dbReference type="Proteomes" id="UP000077384"/>
    </source>
</evidence>
<comment type="subunit">
    <text evidence="2 9">Heterotetramer of two alpha and two beta chains.</text>
</comment>
<comment type="catalytic activity">
    <reaction evidence="9">
        <text>L-glutamate + acetyl-CoA = N-acetyl-L-glutamate + CoA + H(+)</text>
        <dbReference type="Rhea" id="RHEA:24292"/>
        <dbReference type="ChEBI" id="CHEBI:15378"/>
        <dbReference type="ChEBI" id="CHEBI:29985"/>
        <dbReference type="ChEBI" id="CHEBI:44337"/>
        <dbReference type="ChEBI" id="CHEBI:57287"/>
        <dbReference type="ChEBI" id="CHEBI:57288"/>
        <dbReference type="EC" id="2.3.1.1"/>
    </reaction>
</comment>
<dbReference type="Proteomes" id="UP000077384">
    <property type="component" value="Unassembled WGS sequence"/>
</dbReference>
<feature type="binding site" evidence="9">
    <location>
        <position position="275"/>
    </location>
    <ligand>
        <name>substrate</name>
    </ligand>
</feature>
<comment type="similarity">
    <text evidence="1 9">Belongs to the ArgJ family.</text>
</comment>
<feature type="binding site" evidence="9">
    <location>
        <position position="401"/>
    </location>
    <ligand>
        <name>substrate</name>
    </ligand>
</feature>
<feature type="active site" description="Nucleophile" evidence="9">
    <location>
        <position position="189"/>
    </location>
</feature>
<evidence type="ECO:0000256" key="5">
    <source>
        <dbReference type="ARBA" id="ARBA00022679"/>
    </source>
</evidence>
<dbReference type="PANTHER" id="PTHR23100">
    <property type="entry name" value="ARGININE BIOSYNTHESIS BIFUNCTIONAL PROTEIN ARGJ"/>
    <property type="match status" value="1"/>
</dbReference>
<sequence>MNFEIIEGGVTSPKGFVSAGISCGIKKRNSKDLALIKSISPCNSAGVYTKNIVKGAPLIVTKKHLENKKAQAVIANSGNANTCTGEEGLKNAEEMCEYVARELKIEKEDVLVASTGIIGVKLNIEAIKNAVPDLVKKLDKDGYKDASKAIMTTDTFQKTIAIKLKLGGKTVTIGVMAKGSGMIHPNMGTMLSFITTDVNIDPDLLDKALKESVRISYNRVSVDGDTSTNDMVVILANGLAENPLINEENEDYKLFLQALKKLNIEVAKMIAKDGEGATKLIECKALNVSSEEKGEILGKSVICSNLVKTALFGCNANWGRILDAIGYSGVEFDINKIQVTMESKKGSVLVFEKGEPVPFSVKEATDILSEDVIDIIINFNSGNYNVCCWGCDLTYDYVKINGEYMS</sequence>
<feature type="binding site" evidence="9">
    <location>
        <position position="189"/>
    </location>
    <ligand>
        <name>substrate</name>
    </ligand>
</feature>
<dbReference type="GO" id="GO:0006592">
    <property type="term" value="P:ornithine biosynthetic process"/>
    <property type="evidence" value="ECO:0007669"/>
    <property type="project" value="TreeGrafter"/>
</dbReference>
<dbReference type="Proteomes" id="UP000093694">
    <property type="component" value="Unassembled WGS sequence"/>
</dbReference>
<keyword evidence="4 9" id="KW-0028">Amino-acid biosynthesis</keyword>
<evidence type="ECO:0000256" key="8">
    <source>
        <dbReference type="ARBA" id="ARBA00023315"/>
    </source>
</evidence>
<dbReference type="EC" id="2.3.1.1" evidence="9"/>
<evidence type="ECO:0000256" key="3">
    <source>
        <dbReference type="ARBA" id="ARBA00022571"/>
    </source>
</evidence>
<dbReference type="Gene3D" id="3.60.70.12">
    <property type="entry name" value="L-amino peptidase D-ALA esterase/amidase"/>
    <property type="match status" value="1"/>
</dbReference>
<dbReference type="NCBIfam" id="TIGR00120">
    <property type="entry name" value="ArgJ"/>
    <property type="match status" value="1"/>
</dbReference>